<dbReference type="Proteomes" id="UP001221411">
    <property type="component" value="Unassembled WGS sequence"/>
</dbReference>
<feature type="transmembrane region" description="Helical" evidence="8">
    <location>
        <begin position="20"/>
        <end position="39"/>
    </location>
</feature>
<sequence length="137" mass="14931">MGMAVGPKKGSVKNDINVTPLVDVVLVLLIIFMVITPMLQRGKDVKLPQSKSIDEENKDSDPIILSVTTDKHIYIESSEYDKEGFTPALKAVLDAKPGRKILLKGDQTLTVGDVREVMELSRKAGAKSVALGVEEQK</sequence>
<keyword evidence="5 8" id="KW-1133">Transmembrane helix</keyword>
<dbReference type="EMBL" id="JAQNDO010000001">
    <property type="protein sequence ID" value="MDC0746197.1"/>
    <property type="molecule type" value="Genomic_DNA"/>
</dbReference>
<dbReference type="Gene3D" id="3.30.420.270">
    <property type="match status" value="1"/>
</dbReference>
<evidence type="ECO:0000256" key="2">
    <source>
        <dbReference type="ARBA" id="ARBA00005811"/>
    </source>
</evidence>
<comment type="similarity">
    <text evidence="2 7">Belongs to the ExbD/TolR family.</text>
</comment>
<evidence type="ECO:0000313" key="10">
    <source>
        <dbReference type="Proteomes" id="UP001221411"/>
    </source>
</evidence>
<accession>A0ABT5EY49</accession>
<keyword evidence="3" id="KW-1003">Cell membrane</keyword>
<keyword evidence="10" id="KW-1185">Reference proteome</keyword>
<evidence type="ECO:0000256" key="8">
    <source>
        <dbReference type="SAM" id="Phobius"/>
    </source>
</evidence>
<evidence type="ECO:0000256" key="6">
    <source>
        <dbReference type="ARBA" id="ARBA00023136"/>
    </source>
</evidence>
<keyword evidence="6 8" id="KW-0472">Membrane</keyword>
<reference evidence="9 10" key="1">
    <citation type="submission" date="2022-11" db="EMBL/GenBank/DDBJ databases">
        <title>Minimal conservation of predation-associated metabolite biosynthetic gene clusters underscores biosynthetic potential of Myxococcota including descriptions for ten novel species: Archangium lansinium sp. nov., Myxococcus landrumus sp. nov., Nannocystis bai.</title>
        <authorList>
            <person name="Ahearne A."/>
            <person name="Stevens C."/>
            <person name="Dowd S."/>
        </authorList>
    </citation>
    <scope>NUCLEOTIDE SEQUENCE [LARGE SCALE GENOMIC DNA]</scope>
    <source>
        <strain evidence="9 10">RJM3</strain>
    </source>
</reference>
<protein>
    <submittedName>
        <fullName evidence="9">Biopolymer transporter ExbD</fullName>
    </submittedName>
</protein>
<organism evidence="9 10">
    <name type="scientific">Polyangium mundeleinium</name>
    <dbReference type="NCBI Taxonomy" id="2995306"/>
    <lineage>
        <taxon>Bacteria</taxon>
        <taxon>Pseudomonadati</taxon>
        <taxon>Myxococcota</taxon>
        <taxon>Polyangia</taxon>
        <taxon>Polyangiales</taxon>
        <taxon>Polyangiaceae</taxon>
        <taxon>Polyangium</taxon>
    </lineage>
</organism>
<keyword evidence="4 7" id="KW-0812">Transmembrane</keyword>
<dbReference type="PANTHER" id="PTHR30558">
    <property type="entry name" value="EXBD MEMBRANE COMPONENT OF PMF-DRIVEN MACROMOLECULE IMPORT SYSTEM"/>
    <property type="match status" value="1"/>
</dbReference>
<proteinExistence type="inferred from homology"/>
<dbReference type="PANTHER" id="PTHR30558:SF7">
    <property type="entry name" value="TOL-PAL SYSTEM PROTEIN TOLR"/>
    <property type="match status" value="1"/>
</dbReference>
<evidence type="ECO:0000256" key="4">
    <source>
        <dbReference type="ARBA" id="ARBA00022692"/>
    </source>
</evidence>
<comment type="caution">
    <text evidence="9">The sequence shown here is derived from an EMBL/GenBank/DDBJ whole genome shotgun (WGS) entry which is preliminary data.</text>
</comment>
<evidence type="ECO:0000313" key="9">
    <source>
        <dbReference type="EMBL" id="MDC0746197.1"/>
    </source>
</evidence>
<comment type="subcellular location">
    <subcellularLocation>
        <location evidence="1">Cell membrane</location>
        <topology evidence="1">Single-pass membrane protein</topology>
    </subcellularLocation>
    <subcellularLocation>
        <location evidence="7">Cell membrane</location>
        <topology evidence="7">Single-pass type II membrane protein</topology>
    </subcellularLocation>
</comment>
<keyword evidence="7" id="KW-0813">Transport</keyword>
<evidence type="ECO:0000256" key="1">
    <source>
        <dbReference type="ARBA" id="ARBA00004162"/>
    </source>
</evidence>
<name>A0ABT5EY49_9BACT</name>
<dbReference type="InterPro" id="IPR003400">
    <property type="entry name" value="ExbD"/>
</dbReference>
<evidence type="ECO:0000256" key="7">
    <source>
        <dbReference type="RuleBase" id="RU003879"/>
    </source>
</evidence>
<dbReference type="Pfam" id="PF02472">
    <property type="entry name" value="ExbD"/>
    <property type="match status" value="1"/>
</dbReference>
<keyword evidence="7" id="KW-0653">Protein transport</keyword>
<gene>
    <name evidence="9" type="ORF">POL67_33020</name>
</gene>
<dbReference type="RefSeq" id="WP_271924473.1">
    <property type="nucleotide sequence ID" value="NZ_JAQNDO010000001.1"/>
</dbReference>
<evidence type="ECO:0000256" key="3">
    <source>
        <dbReference type="ARBA" id="ARBA00022475"/>
    </source>
</evidence>
<evidence type="ECO:0000256" key="5">
    <source>
        <dbReference type="ARBA" id="ARBA00022989"/>
    </source>
</evidence>